<dbReference type="PANTHER" id="PTHR32060">
    <property type="entry name" value="TAIL-SPECIFIC PROTEASE"/>
    <property type="match status" value="1"/>
</dbReference>
<dbReference type="Proteomes" id="UP001409291">
    <property type="component" value="Unassembled WGS sequence"/>
</dbReference>
<dbReference type="Gene3D" id="2.30.42.10">
    <property type="match status" value="1"/>
</dbReference>
<name>A0ABV0C087_9SPHI</name>
<keyword evidence="3" id="KW-1185">Reference proteome</keyword>
<reference evidence="2 3" key="1">
    <citation type="submission" date="2024-04" db="EMBL/GenBank/DDBJ databases">
        <title>WGS of bacteria from Torrens River.</title>
        <authorList>
            <person name="Wyrsch E.R."/>
            <person name="Drigo B."/>
        </authorList>
    </citation>
    <scope>NUCLEOTIDE SEQUENCE [LARGE SCALE GENOMIC DNA]</scope>
    <source>
        <strain evidence="2 3">TWI391</strain>
    </source>
</reference>
<dbReference type="Gene3D" id="3.30.750.170">
    <property type="match status" value="1"/>
</dbReference>
<evidence type="ECO:0000259" key="1">
    <source>
        <dbReference type="PROSITE" id="PS50106"/>
    </source>
</evidence>
<dbReference type="EMBL" id="JBDJNQ010000017">
    <property type="protein sequence ID" value="MEN5380436.1"/>
    <property type="molecule type" value="Genomic_DNA"/>
</dbReference>
<dbReference type="Gene3D" id="3.90.226.10">
    <property type="entry name" value="2-enoyl-CoA Hydratase, Chain A, domain 1"/>
    <property type="match status" value="1"/>
</dbReference>
<dbReference type="InterPro" id="IPR036034">
    <property type="entry name" value="PDZ_sf"/>
</dbReference>
<dbReference type="InterPro" id="IPR001478">
    <property type="entry name" value="PDZ"/>
</dbReference>
<gene>
    <name evidence="2" type="ORF">ABE541_24455</name>
</gene>
<protein>
    <submittedName>
        <fullName evidence="2">S41 family peptidase</fullName>
    </submittedName>
</protein>
<dbReference type="PROSITE" id="PS51257">
    <property type="entry name" value="PROKAR_LIPOPROTEIN"/>
    <property type="match status" value="1"/>
</dbReference>
<dbReference type="SUPFAM" id="SSF50156">
    <property type="entry name" value="PDZ domain-like"/>
    <property type="match status" value="1"/>
</dbReference>
<sequence>MNKPLLKTITLLLFAPMLFSCSKKNLEEEKPKENIVEPEPEKKVSRVDRLADSLFYYAQDIYFWNDQLPTYEVFNPRQFSKGSVEFNSLNKVLFNITRYGTNPATGKPYEYNEIDNNDTKYSYIDKESYDGSKSFIKKNELSNLDLEGNGDDLGLKIGLYGVEQNYKILVQLTYPGSPAAISGLQRGDIITEINGVKYGTNFNHEVPSLSNALFESQSAIIKGKKSSGTPFEITLNKIKYQTKSVIKDSIYLDKTKKVGYFVFNSFSKLSHTQADLTATFNKFQHAGITDLIIDLRYNGGGYINTAEFLANKIAPNSLNGKVMFTENFNSTMQNNKTKYLKNLSLETTNSKGEKVKVRYTDLDYSISGNTFKFNPTGNININTLVFIVTENTASASELLINIFKPHLTVKIVGAKTYGKPIGFFPLTIGGYDVYFSMFESRNASNESDYYNGISVNKSSNDDAYYPFGNLNEQSFKAAYDYIVTGNFSNSTSMLSGKASGSNQLQKLKALSPPQFKGMIENRIKSH</sequence>
<evidence type="ECO:0000313" key="2">
    <source>
        <dbReference type="EMBL" id="MEN5380436.1"/>
    </source>
</evidence>
<feature type="domain" description="PDZ" evidence="1">
    <location>
        <begin position="141"/>
        <end position="205"/>
    </location>
</feature>
<dbReference type="InterPro" id="IPR005151">
    <property type="entry name" value="Tail-specific_protease"/>
</dbReference>
<dbReference type="PANTHER" id="PTHR32060:SF30">
    <property type="entry name" value="CARBOXY-TERMINAL PROCESSING PROTEASE CTPA"/>
    <property type="match status" value="1"/>
</dbReference>
<dbReference type="RefSeq" id="WP_183915612.1">
    <property type="nucleotide sequence ID" value="NZ_JBDJLH010000006.1"/>
</dbReference>
<dbReference type="InterPro" id="IPR041489">
    <property type="entry name" value="PDZ_6"/>
</dbReference>
<dbReference type="Pfam" id="PF17820">
    <property type="entry name" value="PDZ_6"/>
    <property type="match status" value="1"/>
</dbReference>
<dbReference type="PROSITE" id="PS50106">
    <property type="entry name" value="PDZ"/>
    <property type="match status" value="1"/>
</dbReference>
<comment type="caution">
    <text evidence="2">The sequence shown here is derived from an EMBL/GenBank/DDBJ whole genome shotgun (WGS) entry which is preliminary data.</text>
</comment>
<dbReference type="Pfam" id="PF03572">
    <property type="entry name" value="Peptidase_S41"/>
    <property type="match status" value="1"/>
</dbReference>
<dbReference type="SUPFAM" id="SSF52096">
    <property type="entry name" value="ClpP/crotonase"/>
    <property type="match status" value="1"/>
</dbReference>
<proteinExistence type="predicted"/>
<accession>A0ABV0C087</accession>
<dbReference type="InterPro" id="IPR029045">
    <property type="entry name" value="ClpP/crotonase-like_dom_sf"/>
</dbReference>
<organism evidence="2 3">
    <name type="scientific">Sphingobacterium kitahiroshimense</name>
    <dbReference type="NCBI Taxonomy" id="470446"/>
    <lineage>
        <taxon>Bacteria</taxon>
        <taxon>Pseudomonadati</taxon>
        <taxon>Bacteroidota</taxon>
        <taxon>Sphingobacteriia</taxon>
        <taxon>Sphingobacteriales</taxon>
        <taxon>Sphingobacteriaceae</taxon>
        <taxon>Sphingobacterium</taxon>
    </lineage>
</organism>
<evidence type="ECO:0000313" key="3">
    <source>
        <dbReference type="Proteomes" id="UP001409291"/>
    </source>
</evidence>